<gene>
    <name evidence="1" type="ORF">BOLC7T40674H</name>
</gene>
<name>A0A3P6EIA7_BRAOL</name>
<organism evidence="1">
    <name type="scientific">Brassica oleracea</name>
    <name type="common">Wild cabbage</name>
    <dbReference type="NCBI Taxonomy" id="3712"/>
    <lineage>
        <taxon>Eukaryota</taxon>
        <taxon>Viridiplantae</taxon>
        <taxon>Streptophyta</taxon>
        <taxon>Embryophyta</taxon>
        <taxon>Tracheophyta</taxon>
        <taxon>Spermatophyta</taxon>
        <taxon>Magnoliopsida</taxon>
        <taxon>eudicotyledons</taxon>
        <taxon>Gunneridae</taxon>
        <taxon>Pentapetalae</taxon>
        <taxon>rosids</taxon>
        <taxon>malvids</taxon>
        <taxon>Brassicales</taxon>
        <taxon>Brassicaceae</taxon>
        <taxon>Brassiceae</taxon>
        <taxon>Brassica</taxon>
    </lineage>
</organism>
<proteinExistence type="predicted"/>
<reference evidence="1" key="1">
    <citation type="submission" date="2018-11" db="EMBL/GenBank/DDBJ databases">
        <authorList>
            <consortium name="Genoscope - CEA"/>
            <person name="William W."/>
        </authorList>
    </citation>
    <scope>NUCLEOTIDE SEQUENCE</scope>
</reference>
<evidence type="ECO:0000313" key="1">
    <source>
        <dbReference type="EMBL" id="VDD35114.1"/>
    </source>
</evidence>
<dbReference type="EMBL" id="LR031876">
    <property type="protein sequence ID" value="VDD35114.1"/>
    <property type="molecule type" value="Genomic_DNA"/>
</dbReference>
<protein>
    <submittedName>
        <fullName evidence="1">Uncharacterized protein</fullName>
    </submittedName>
</protein>
<dbReference type="AlphaFoldDB" id="A0A3P6EIA7"/>
<sequence>MFGLPSRSQTDETMIDVVKSKDSQEQHEPVKDNTCDGLLSQTFNC</sequence>
<accession>A0A3P6EIA7</accession>